<evidence type="ECO:0000313" key="2">
    <source>
        <dbReference type="EMBL" id="MXP09882.1"/>
    </source>
</evidence>
<feature type="domain" description="Tox-REase-7" evidence="1">
    <location>
        <begin position="2"/>
        <end position="51"/>
    </location>
</feature>
<reference evidence="2 3" key="1">
    <citation type="submission" date="2019-12" db="EMBL/GenBank/DDBJ databases">
        <title>Genomic-based taxomic classification of the family Erythrobacteraceae.</title>
        <authorList>
            <person name="Xu L."/>
        </authorList>
    </citation>
    <scope>NUCLEOTIDE SEQUENCE [LARGE SCALE GENOMIC DNA]</scope>
    <source>
        <strain evidence="2 3">LMG 29519</strain>
    </source>
</reference>
<dbReference type="InterPro" id="IPR028903">
    <property type="entry name" value="Tox-REase-7_dom"/>
</dbReference>
<gene>
    <name evidence="2" type="ORF">GRI68_06790</name>
</gene>
<protein>
    <recommendedName>
        <fullName evidence="1">Tox-REase-7 domain-containing protein</fullName>
    </recommendedName>
</protein>
<accession>A0A6I4U606</accession>
<evidence type="ECO:0000259" key="1">
    <source>
        <dbReference type="Pfam" id="PF15649"/>
    </source>
</evidence>
<keyword evidence="3" id="KW-1185">Reference proteome</keyword>
<name>A0A6I4U606_9SPHN</name>
<dbReference type="Proteomes" id="UP000429229">
    <property type="component" value="Unassembled WGS sequence"/>
</dbReference>
<comment type="caution">
    <text evidence="2">The sequence shown here is derived from an EMBL/GenBank/DDBJ whole genome shotgun (WGS) entry which is preliminary data.</text>
</comment>
<proteinExistence type="predicted"/>
<organism evidence="2 3">
    <name type="scientific">Alteriqipengyuania halimionae</name>
    <dbReference type="NCBI Taxonomy" id="1926630"/>
    <lineage>
        <taxon>Bacteria</taxon>
        <taxon>Pseudomonadati</taxon>
        <taxon>Pseudomonadota</taxon>
        <taxon>Alphaproteobacteria</taxon>
        <taxon>Sphingomonadales</taxon>
        <taxon>Erythrobacteraceae</taxon>
        <taxon>Alteriqipengyuania</taxon>
    </lineage>
</organism>
<dbReference type="EMBL" id="WTYR01000001">
    <property type="protein sequence ID" value="MXP09882.1"/>
    <property type="molecule type" value="Genomic_DNA"/>
</dbReference>
<evidence type="ECO:0000313" key="3">
    <source>
        <dbReference type="Proteomes" id="UP000429229"/>
    </source>
</evidence>
<dbReference type="Pfam" id="PF15649">
    <property type="entry name" value="Tox-REase-7"/>
    <property type="match status" value="1"/>
</dbReference>
<sequence length="62" mass="7045">MDFFAGTLSEVKNVNSLSFTRQLHDMQAIADAQGLRFDLYVRKDAEYLSGQLLKAEKTSNFN</sequence>
<dbReference type="OrthoDB" id="4829793at2"/>
<dbReference type="AlphaFoldDB" id="A0A6I4U606"/>